<dbReference type="AlphaFoldDB" id="A0AAW1V608"/>
<evidence type="ECO:0000259" key="3">
    <source>
        <dbReference type="Pfam" id="PF01425"/>
    </source>
</evidence>
<feature type="domain" description="Amidase" evidence="3">
    <location>
        <begin position="66"/>
        <end position="507"/>
    </location>
</feature>
<evidence type="ECO:0000256" key="1">
    <source>
        <dbReference type="PIRSR" id="PIRSR001221-1"/>
    </source>
</evidence>
<sequence>MSELRKYVRAMYRLIFSVVNVVSHFLFSLTYRQCGEKAPPITDLLLLDSASKIALKIRTKKVKCSDVLESFIARIKQINPVLNCVVAERFAEARQEAKNVDELLKSDTIPDDVLAREKPFLGVPFTTKDCIAVKGMIHTAGLVARKHIIASDDATTVKHLKNAGAIPIALTNISELCMWWESDNNIHGRSRNPYDTNRIVGGSSGGEGCIQAAAGSAFGVGSDIGGSIRMPSFFNGVFGHKPSPFTVSNDGQFPPPSSGDHDSFLGVGPMCRHAEDLLPLMKILSGGKQSQLKLDLQVNINEVDIFYQEDDQGSVAVSPVNKEIKALFGKLVTYFDKAHSRKLTKLELKRFAKSQQMWFAGMKTQSGPTFHDQLSGLNGRISLPWELLKWCFRCSNHTFIALSTALVENAGEAYGSSKHTYLLRERDKLREELLEILGDNGVFIYPTHPTVAPYHNEPIFKPFNFSYTGIINVLGLPATHIPMGLNSEGIPIGLQVVSAPNNDRLCLAIARELEKAFGGWVPPQLE</sequence>
<keyword evidence="5" id="KW-1185">Reference proteome</keyword>
<feature type="active site" description="Charge relay system" evidence="1">
    <location>
        <position position="203"/>
    </location>
</feature>
<name>A0AAW1V608_9CUCU</name>
<dbReference type="Pfam" id="PF01425">
    <property type="entry name" value="Amidase"/>
    <property type="match status" value="1"/>
</dbReference>
<dbReference type="InterPro" id="IPR023631">
    <property type="entry name" value="Amidase_dom"/>
</dbReference>
<dbReference type="InterPro" id="IPR036928">
    <property type="entry name" value="AS_sf"/>
</dbReference>
<gene>
    <name evidence="4" type="ORF">WA026_000049</name>
</gene>
<dbReference type="PIRSF" id="PIRSF001221">
    <property type="entry name" value="Amidase_fungi"/>
    <property type="match status" value="1"/>
</dbReference>
<evidence type="ECO:0000256" key="2">
    <source>
        <dbReference type="SAM" id="Phobius"/>
    </source>
</evidence>
<dbReference type="GO" id="GO:0012505">
    <property type="term" value="C:endomembrane system"/>
    <property type="evidence" value="ECO:0007669"/>
    <property type="project" value="TreeGrafter"/>
</dbReference>
<evidence type="ECO:0000313" key="5">
    <source>
        <dbReference type="Proteomes" id="UP001431783"/>
    </source>
</evidence>
<feature type="active site" description="Acyl-ester intermediate" evidence="1">
    <location>
        <position position="227"/>
    </location>
</feature>
<feature type="transmembrane region" description="Helical" evidence="2">
    <location>
        <begin position="12"/>
        <end position="31"/>
    </location>
</feature>
<organism evidence="4 5">
    <name type="scientific">Henosepilachna vigintioctopunctata</name>
    <dbReference type="NCBI Taxonomy" id="420089"/>
    <lineage>
        <taxon>Eukaryota</taxon>
        <taxon>Metazoa</taxon>
        <taxon>Ecdysozoa</taxon>
        <taxon>Arthropoda</taxon>
        <taxon>Hexapoda</taxon>
        <taxon>Insecta</taxon>
        <taxon>Pterygota</taxon>
        <taxon>Neoptera</taxon>
        <taxon>Endopterygota</taxon>
        <taxon>Coleoptera</taxon>
        <taxon>Polyphaga</taxon>
        <taxon>Cucujiformia</taxon>
        <taxon>Coccinelloidea</taxon>
        <taxon>Coccinellidae</taxon>
        <taxon>Epilachninae</taxon>
        <taxon>Epilachnini</taxon>
        <taxon>Henosepilachna</taxon>
    </lineage>
</organism>
<evidence type="ECO:0000313" key="4">
    <source>
        <dbReference type="EMBL" id="KAK9887732.1"/>
    </source>
</evidence>
<dbReference type="EMBL" id="JARQZJ010000121">
    <property type="protein sequence ID" value="KAK9887732.1"/>
    <property type="molecule type" value="Genomic_DNA"/>
</dbReference>
<dbReference type="InterPro" id="IPR052739">
    <property type="entry name" value="FAAH2"/>
</dbReference>
<accession>A0AAW1V608</accession>
<dbReference type="SUPFAM" id="SSF75304">
    <property type="entry name" value="Amidase signature (AS) enzymes"/>
    <property type="match status" value="1"/>
</dbReference>
<dbReference type="PANTHER" id="PTHR43372">
    <property type="entry name" value="FATTY-ACID AMIDE HYDROLASE"/>
    <property type="match status" value="1"/>
</dbReference>
<keyword evidence="2" id="KW-1133">Transmembrane helix</keyword>
<dbReference type="PANTHER" id="PTHR43372:SF4">
    <property type="entry name" value="FATTY-ACID AMIDE HYDROLASE 2"/>
    <property type="match status" value="1"/>
</dbReference>
<keyword evidence="2" id="KW-0812">Transmembrane</keyword>
<proteinExistence type="predicted"/>
<dbReference type="Gene3D" id="3.90.1300.10">
    <property type="entry name" value="Amidase signature (AS) domain"/>
    <property type="match status" value="1"/>
</dbReference>
<keyword evidence="2" id="KW-0472">Membrane</keyword>
<protein>
    <recommendedName>
        <fullName evidence="3">Amidase domain-containing protein</fullName>
    </recommendedName>
</protein>
<feature type="active site" description="Charge relay system" evidence="1">
    <location>
        <position position="128"/>
    </location>
</feature>
<reference evidence="4 5" key="1">
    <citation type="submission" date="2023-03" db="EMBL/GenBank/DDBJ databases">
        <title>Genome insight into feeding habits of ladybird beetles.</title>
        <authorList>
            <person name="Li H.-S."/>
            <person name="Huang Y.-H."/>
            <person name="Pang H."/>
        </authorList>
    </citation>
    <scope>NUCLEOTIDE SEQUENCE [LARGE SCALE GENOMIC DNA]</scope>
    <source>
        <strain evidence="4">SYSU_2023b</strain>
        <tissue evidence="4">Whole body</tissue>
    </source>
</reference>
<dbReference type="Proteomes" id="UP001431783">
    <property type="component" value="Unassembled WGS sequence"/>
</dbReference>
<comment type="caution">
    <text evidence="4">The sequence shown here is derived from an EMBL/GenBank/DDBJ whole genome shotgun (WGS) entry which is preliminary data.</text>
</comment>